<dbReference type="STRING" id="457570.Nther_1128"/>
<dbReference type="InterPro" id="IPR007197">
    <property type="entry name" value="rSAM"/>
</dbReference>
<evidence type="ECO:0000256" key="1">
    <source>
        <dbReference type="ARBA" id="ARBA00001966"/>
    </source>
</evidence>
<dbReference type="PIRSF" id="PIRSF037420">
    <property type="entry name" value="PQQ_syn_pqqE"/>
    <property type="match status" value="1"/>
</dbReference>
<sequence length="327" mass="37090">MLVSWNTTKSCHLNCKHCYRDAGEADSRELTTEEGKKLLDEIKTAGFKLIIFSGGEPLERQDIYKLVSYAKKIGLRPVLGTSGTTITRKVARKLKEAGAVRLGISLDSVHPEVHDDFRQTPGSFDDALTGIKNCLAEGLDFQIHTTIVEQNYHEFEELTEFAVELGAKAHHIFFLVPTGRAKDIETEGVRQKRYEQLLHRIIDKQSEVDIELKPTCAPQFMRIAHMKGIDMRFTRGCLAGTSYCCITPNGDVNPCPYLPHKVGNVLETPFDEIWKNSELLNELRTMDLEGKCGNCNYLEYCSGCRARAYYYNGNYMAEDPWCLYKNN</sequence>
<dbReference type="Pfam" id="PF04055">
    <property type="entry name" value="Radical_SAM"/>
    <property type="match status" value="1"/>
</dbReference>
<evidence type="ECO:0000256" key="5">
    <source>
        <dbReference type="ARBA" id="ARBA00023004"/>
    </source>
</evidence>
<evidence type="ECO:0000313" key="8">
    <source>
        <dbReference type="EMBL" id="ACB84711.1"/>
    </source>
</evidence>
<dbReference type="SUPFAM" id="SSF102114">
    <property type="entry name" value="Radical SAM enzymes"/>
    <property type="match status" value="1"/>
</dbReference>
<dbReference type="HOGENOM" id="CLU_009273_4_0_9"/>
<name>B2A1H1_NATTJ</name>
<dbReference type="CDD" id="cd01335">
    <property type="entry name" value="Radical_SAM"/>
    <property type="match status" value="1"/>
</dbReference>
<keyword evidence="3" id="KW-0949">S-adenosyl-L-methionine</keyword>
<dbReference type="Pfam" id="PF13186">
    <property type="entry name" value="SPASM"/>
    <property type="match status" value="1"/>
</dbReference>
<dbReference type="GO" id="GO:0051539">
    <property type="term" value="F:4 iron, 4 sulfur cluster binding"/>
    <property type="evidence" value="ECO:0007669"/>
    <property type="project" value="UniProtKB-KW"/>
</dbReference>
<evidence type="ECO:0000259" key="7">
    <source>
        <dbReference type="PROSITE" id="PS51918"/>
    </source>
</evidence>
<feature type="domain" description="Radical SAM core" evidence="7">
    <location>
        <begin position="1"/>
        <end position="207"/>
    </location>
</feature>
<dbReference type="Gene3D" id="3.20.20.70">
    <property type="entry name" value="Aldolase class I"/>
    <property type="match status" value="1"/>
</dbReference>
<reference evidence="8 9" key="2">
    <citation type="journal article" date="2011" name="J. Bacteriol.">
        <title>Complete genome sequence of the anaerobic, halophilic alkalithermophile Natranaerobius thermophilus JW/NM-WN-LF.</title>
        <authorList>
            <person name="Zhao B."/>
            <person name="Mesbah N.M."/>
            <person name="Dalin E."/>
            <person name="Goodwin L."/>
            <person name="Nolan M."/>
            <person name="Pitluck S."/>
            <person name="Chertkov O."/>
            <person name="Brettin T.S."/>
            <person name="Han J."/>
            <person name="Larimer F.W."/>
            <person name="Land M.L."/>
            <person name="Hauser L."/>
            <person name="Kyrpides N."/>
            <person name="Wiegel J."/>
        </authorList>
    </citation>
    <scope>NUCLEOTIDE SEQUENCE [LARGE SCALE GENOMIC DNA]</scope>
    <source>
        <strain evidence="9">ATCC BAA-1301 / DSM 18059 / JW/NM-WN-LF</strain>
    </source>
</reference>
<dbReference type="AlphaFoldDB" id="B2A1H1"/>
<gene>
    <name evidence="8" type="ordered locus">Nther_1128</name>
</gene>
<dbReference type="SFLD" id="SFLDG01067">
    <property type="entry name" value="SPASM/twitch_domain_containing"/>
    <property type="match status" value="1"/>
</dbReference>
<keyword evidence="9" id="KW-1185">Reference proteome</keyword>
<dbReference type="SFLD" id="SFLDS00029">
    <property type="entry name" value="Radical_SAM"/>
    <property type="match status" value="1"/>
</dbReference>
<dbReference type="InterPro" id="IPR006638">
    <property type="entry name" value="Elp3/MiaA/NifB-like_rSAM"/>
</dbReference>
<dbReference type="NCBIfam" id="TIGR04085">
    <property type="entry name" value="rSAM_more_4Fe4S"/>
    <property type="match status" value="1"/>
</dbReference>
<dbReference type="Proteomes" id="UP000001683">
    <property type="component" value="Chromosome"/>
</dbReference>
<dbReference type="InParanoid" id="B2A1H1"/>
<keyword evidence="2" id="KW-0004">4Fe-4S</keyword>
<dbReference type="InterPro" id="IPR027633">
    <property type="entry name" value="rSAM_NirJ2"/>
</dbReference>
<dbReference type="SMART" id="SM00729">
    <property type="entry name" value="Elp3"/>
    <property type="match status" value="1"/>
</dbReference>
<dbReference type="PROSITE" id="PS51918">
    <property type="entry name" value="RADICAL_SAM"/>
    <property type="match status" value="1"/>
</dbReference>
<evidence type="ECO:0000256" key="3">
    <source>
        <dbReference type="ARBA" id="ARBA00022691"/>
    </source>
</evidence>
<dbReference type="PANTHER" id="PTHR11228:SF34">
    <property type="entry name" value="TUNGSTEN-CONTAINING ALDEHYDE FERREDOXIN OXIDOREDUCTASE COFACTOR MODIFYING PROTEIN"/>
    <property type="match status" value="1"/>
</dbReference>
<dbReference type="GO" id="GO:0046872">
    <property type="term" value="F:metal ion binding"/>
    <property type="evidence" value="ECO:0007669"/>
    <property type="project" value="UniProtKB-KW"/>
</dbReference>
<protein>
    <submittedName>
        <fullName evidence="8">Radical SAM domain protein</fullName>
    </submittedName>
</protein>
<dbReference type="EMBL" id="CP001034">
    <property type="protein sequence ID" value="ACB84711.1"/>
    <property type="molecule type" value="Genomic_DNA"/>
</dbReference>
<organism evidence="8 9">
    <name type="scientific">Natranaerobius thermophilus (strain ATCC BAA-1301 / DSM 18059 / JW/NM-WN-LF)</name>
    <dbReference type="NCBI Taxonomy" id="457570"/>
    <lineage>
        <taxon>Bacteria</taxon>
        <taxon>Bacillati</taxon>
        <taxon>Bacillota</taxon>
        <taxon>Clostridia</taxon>
        <taxon>Natranaerobiales</taxon>
        <taxon>Natranaerobiaceae</taxon>
        <taxon>Natranaerobius</taxon>
    </lineage>
</organism>
<dbReference type="OrthoDB" id="9808591at2"/>
<dbReference type="InterPro" id="IPR023885">
    <property type="entry name" value="4Fe4S-binding_SPASM_dom"/>
</dbReference>
<evidence type="ECO:0000313" key="9">
    <source>
        <dbReference type="Proteomes" id="UP000001683"/>
    </source>
</evidence>
<evidence type="ECO:0000256" key="6">
    <source>
        <dbReference type="ARBA" id="ARBA00023014"/>
    </source>
</evidence>
<dbReference type="FunCoup" id="B2A1H1">
    <property type="interactions" value="21"/>
</dbReference>
<dbReference type="InterPro" id="IPR050377">
    <property type="entry name" value="Radical_SAM_PqqE_MftC-like"/>
</dbReference>
<evidence type="ECO:0000256" key="2">
    <source>
        <dbReference type="ARBA" id="ARBA00022485"/>
    </source>
</evidence>
<reference evidence="8 9" key="1">
    <citation type="submission" date="2008-04" db="EMBL/GenBank/DDBJ databases">
        <title>Complete sequence of chromosome of Natranaerobius thermophilus JW/NM-WN-LF.</title>
        <authorList>
            <consortium name="US DOE Joint Genome Institute"/>
            <person name="Copeland A."/>
            <person name="Lucas S."/>
            <person name="Lapidus A."/>
            <person name="Glavina del Rio T."/>
            <person name="Dalin E."/>
            <person name="Tice H."/>
            <person name="Bruce D."/>
            <person name="Goodwin L."/>
            <person name="Pitluck S."/>
            <person name="Chertkov O."/>
            <person name="Brettin T."/>
            <person name="Detter J.C."/>
            <person name="Han C."/>
            <person name="Kuske C.R."/>
            <person name="Schmutz J."/>
            <person name="Larimer F."/>
            <person name="Land M."/>
            <person name="Hauser L."/>
            <person name="Kyrpides N."/>
            <person name="Lykidis A."/>
            <person name="Mesbah N.M."/>
            <person name="Wiegel J."/>
        </authorList>
    </citation>
    <scope>NUCLEOTIDE SEQUENCE [LARGE SCALE GENOMIC DNA]</scope>
    <source>
        <strain evidence="9">ATCC BAA-1301 / DSM 18059 / JW/NM-WN-LF</strain>
    </source>
</reference>
<keyword evidence="5" id="KW-0408">Iron</keyword>
<comment type="cofactor">
    <cofactor evidence="1">
        <name>[4Fe-4S] cluster</name>
        <dbReference type="ChEBI" id="CHEBI:49883"/>
    </cofactor>
</comment>
<dbReference type="RefSeq" id="WP_012447586.1">
    <property type="nucleotide sequence ID" value="NC_010718.1"/>
</dbReference>
<dbReference type="CDD" id="cd21123">
    <property type="entry name" value="SPASM_MftC-like"/>
    <property type="match status" value="1"/>
</dbReference>
<dbReference type="PANTHER" id="PTHR11228">
    <property type="entry name" value="RADICAL SAM DOMAIN PROTEIN"/>
    <property type="match status" value="1"/>
</dbReference>
<dbReference type="KEGG" id="nth:Nther_1128"/>
<dbReference type="InterPro" id="IPR058240">
    <property type="entry name" value="rSAM_sf"/>
</dbReference>
<keyword evidence="6" id="KW-0411">Iron-sulfur</keyword>
<dbReference type="InterPro" id="IPR013785">
    <property type="entry name" value="Aldolase_TIM"/>
</dbReference>
<dbReference type="GO" id="GO:0003824">
    <property type="term" value="F:catalytic activity"/>
    <property type="evidence" value="ECO:0007669"/>
    <property type="project" value="InterPro"/>
</dbReference>
<dbReference type="InterPro" id="IPR017200">
    <property type="entry name" value="PqqE-like"/>
</dbReference>
<dbReference type="NCBIfam" id="TIGR04055">
    <property type="entry name" value="rSAM_NirJ2"/>
    <property type="match status" value="1"/>
</dbReference>
<dbReference type="SFLD" id="SFLDG01386">
    <property type="entry name" value="main_SPASM_domain-containing"/>
    <property type="match status" value="1"/>
</dbReference>
<evidence type="ECO:0000256" key="4">
    <source>
        <dbReference type="ARBA" id="ARBA00022723"/>
    </source>
</evidence>
<accession>B2A1H1</accession>
<dbReference type="eggNOG" id="COG0535">
    <property type="taxonomic scope" value="Bacteria"/>
</dbReference>
<proteinExistence type="predicted"/>
<keyword evidence="4" id="KW-0479">Metal-binding</keyword>